<organism evidence="10 11">
    <name type="scientific">Thalassotalea mangrovi</name>
    <dbReference type="NCBI Taxonomy" id="2572245"/>
    <lineage>
        <taxon>Bacteria</taxon>
        <taxon>Pseudomonadati</taxon>
        <taxon>Pseudomonadota</taxon>
        <taxon>Gammaproteobacteria</taxon>
        <taxon>Alteromonadales</taxon>
        <taxon>Colwelliaceae</taxon>
        <taxon>Thalassotalea</taxon>
    </lineage>
</organism>
<name>A0A4U1B2R7_9GAMM</name>
<keyword evidence="2" id="KW-0624">Polysaccharide degradation</keyword>
<keyword evidence="5 8" id="KW-0326">Glycosidase</keyword>
<evidence type="ECO:0000313" key="10">
    <source>
        <dbReference type="EMBL" id="TKB43815.1"/>
    </source>
</evidence>
<accession>A0A4U1B2R7</accession>
<evidence type="ECO:0000256" key="5">
    <source>
        <dbReference type="ARBA" id="ARBA00023295"/>
    </source>
</evidence>
<feature type="site" description="Important for catalytic activity, responsible for pKa modulation of the active site Glu and correct orientation of both the proton donor and substrate" evidence="7">
    <location>
        <position position="160"/>
    </location>
</feature>
<dbReference type="GO" id="GO:0045493">
    <property type="term" value="P:xylan catabolic process"/>
    <property type="evidence" value="ECO:0007669"/>
    <property type="project" value="UniProtKB-KW"/>
</dbReference>
<evidence type="ECO:0000313" key="11">
    <source>
        <dbReference type="Proteomes" id="UP000307999"/>
    </source>
</evidence>
<dbReference type="GO" id="GO:0004553">
    <property type="term" value="F:hydrolase activity, hydrolyzing O-glycosyl compounds"/>
    <property type="evidence" value="ECO:0007669"/>
    <property type="project" value="InterPro"/>
</dbReference>
<feature type="active site" description="Proton acceptor" evidence="6">
    <location>
        <position position="34"/>
    </location>
</feature>
<gene>
    <name evidence="10" type="ORF">E8M12_13685</name>
</gene>
<feature type="active site" description="Proton donor" evidence="6">
    <location>
        <position position="206"/>
    </location>
</feature>
<feature type="chain" id="PRO_5020409314" evidence="9">
    <location>
        <begin position="23"/>
        <end position="321"/>
    </location>
</feature>
<evidence type="ECO:0000256" key="2">
    <source>
        <dbReference type="ARBA" id="ARBA00022651"/>
    </source>
</evidence>
<sequence>MMKKTIMMLLASSLTWSVPSLAKNPITDKMFTADPAAIVYQDTVFLYTGHDEDTDNTFYKMNDWLLFSSTDMVNWQHHGPIMKVTDFKWAEKHAWAAHMIERDGKFYFYTSVYHNSEKPGFAIGVAVADSPYGPFKDARGSALLTNDMTTQTDNDWDDIDPAVYIEENGDAYMFFGNLVPKYVKLKDNMIELDGEIKVLDLPNFTEALWLHKKGEYYYLSYASGFPETIHYAMSKSIHGPWQYKGLLNELAGNSETNHQSIIEFKNKDYFIYHNSAIQHDSAIGAGGRYRRSVAVDKLEYNVDGTIKRIIMTSEGITEPAR</sequence>
<keyword evidence="3 8" id="KW-0378">Hydrolase</keyword>
<evidence type="ECO:0000256" key="8">
    <source>
        <dbReference type="RuleBase" id="RU361187"/>
    </source>
</evidence>
<evidence type="ECO:0000256" key="6">
    <source>
        <dbReference type="PIRSR" id="PIRSR606710-1"/>
    </source>
</evidence>
<evidence type="ECO:0000256" key="9">
    <source>
        <dbReference type="SAM" id="SignalP"/>
    </source>
</evidence>
<evidence type="ECO:0000256" key="1">
    <source>
        <dbReference type="ARBA" id="ARBA00009865"/>
    </source>
</evidence>
<dbReference type="InterPro" id="IPR006710">
    <property type="entry name" value="Glyco_hydro_43"/>
</dbReference>
<evidence type="ECO:0000256" key="3">
    <source>
        <dbReference type="ARBA" id="ARBA00022801"/>
    </source>
</evidence>
<comment type="similarity">
    <text evidence="1 8">Belongs to the glycosyl hydrolase 43 family.</text>
</comment>
<keyword evidence="11" id="KW-1185">Reference proteome</keyword>
<reference evidence="10 11" key="1">
    <citation type="submission" date="2019-04" db="EMBL/GenBank/DDBJ databases">
        <title>Thalassotalea guangxiensis sp. nov., isolated from sediment of the coastal wetland.</title>
        <authorList>
            <person name="Zheng S."/>
            <person name="Zhang D."/>
        </authorList>
    </citation>
    <scope>NUCLEOTIDE SEQUENCE [LARGE SCALE GENOMIC DNA]</scope>
    <source>
        <strain evidence="10 11">ZS-4</strain>
    </source>
</reference>
<dbReference type="Gene3D" id="2.115.10.20">
    <property type="entry name" value="Glycosyl hydrolase domain, family 43"/>
    <property type="match status" value="1"/>
</dbReference>
<evidence type="ECO:0000256" key="7">
    <source>
        <dbReference type="PIRSR" id="PIRSR606710-2"/>
    </source>
</evidence>
<keyword evidence="2" id="KW-0858">Xylan degradation</keyword>
<dbReference type="OrthoDB" id="9760116at2"/>
<dbReference type="CDD" id="cd18618">
    <property type="entry name" value="GH43_Xsa43E-like"/>
    <property type="match status" value="1"/>
</dbReference>
<protein>
    <submittedName>
        <fullName evidence="10">Glycoside hydrolase</fullName>
    </submittedName>
</protein>
<dbReference type="PANTHER" id="PTHR43772:SF2">
    <property type="entry name" value="PUTATIVE (AFU_ORTHOLOGUE AFUA_2G04480)-RELATED"/>
    <property type="match status" value="1"/>
</dbReference>
<keyword evidence="4" id="KW-0119">Carbohydrate metabolism</keyword>
<dbReference type="EMBL" id="SWDB01000033">
    <property type="protein sequence ID" value="TKB43815.1"/>
    <property type="molecule type" value="Genomic_DNA"/>
</dbReference>
<dbReference type="Proteomes" id="UP000307999">
    <property type="component" value="Unassembled WGS sequence"/>
</dbReference>
<evidence type="ECO:0000256" key="4">
    <source>
        <dbReference type="ARBA" id="ARBA00023277"/>
    </source>
</evidence>
<dbReference type="InterPro" id="IPR023296">
    <property type="entry name" value="Glyco_hydro_beta-prop_sf"/>
</dbReference>
<dbReference type="PANTHER" id="PTHR43772">
    <property type="entry name" value="ENDO-1,4-BETA-XYLANASE"/>
    <property type="match status" value="1"/>
</dbReference>
<keyword evidence="9" id="KW-0732">Signal</keyword>
<dbReference type="Pfam" id="PF04616">
    <property type="entry name" value="Glyco_hydro_43"/>
    <property type="match status" value="1"/>
</dbReference>
<dbReference type="InterPro" id="IPR052176">
    <property type="entry name" value="Glycosyl_Hydrlase_43_Enz"/>
</dbReference>
<proteinExistence type="inferred from homology"/>
<dbReference type="SUPFAM" id="SSF75005">
    <property type="entry name" value="Arabinanase/levansucrase/invertase"/>
    <property type="match status" value="1"/>
</dbReference>
<dbReference type="AlphaFoldDB" id="A0A4U1B2R7"/>
<feature type="signal peptide" evidence="9">
    <location>
        <begin position="1"/>
        <end position="22"/>
    </location>
</feature>
<comment type="caution">
    <text evidence="10">The sequence shown here is derived from an EMBL/GenBank/DDBJ whole genome shotgun (WGS) entry which is preliminary data.</text>
</comment>